<dbReference type="Proteomes" id="UP000076584">
    <property type="component" value="Unassembled WGS sequence"/>
</dbReference>
<sequence length="335" mass="36099">MPHRVLLTGANGFIAQHILTQFLSAGHSVRAVVLGEFSIYQLQKTFSSYPGSQLDFALVPNITTLGAFDEALISNPPFDVVLHAASPFDFRKGSSNAEFLEPAVKDTTEILSGVVRKAPGVKRVVVTSSTAAIVDIFQSPVQVAEVGDNPSLAYVASKVFTEKAAWALVAENELSYDLATINPPMVYGPLYNASAVKSPQDLNQSNAMICMNLFAPEPTSNVPVPPEVLQLYVDVRDVGQAHLLAATTPGAGENRFIVSTGGASNQKIANILPEKFPELQSRIPKGDLQNTEMPEGTVGLDASLATRVLYIDYRKLEDTIGDMARQVVEIEKRAE</sequence>
<feature type="domain" description="NAD-dependent epimerase/dehydratase" evidence="3">
    <location>
        <begin position="5"/>
        <end position="254"/>
    </location>
</feature>
<dbReference type="SUPFAM" id="SSF51735">
    <property type="entry name" value="NAD(P)-binding Rossmann-fold domains"/>
    <property type="match status" value="1"/>
</dbReference>
<name>A0A167B5H8_COLIC</name>
<accession>A0A167B5H8</accession>
<protein>
    <submittedName>
        <fullName evidence="4">Nad dependent epimerase dehydratase</fullName>
    </submittedName>
</protein>
<evidence type="ECO:0000256" key="1">
    <source>
        <dbReference type="ARBA" id="ARBA00023002"/>
    </source>
</evidence>
<comment type="similarity">
    <text evidence="2">Belongs to the NAD(P)-dependent epimerase/dehydratase family. Dihydroflavonol-4-reductase subfamily.</text>
</comment>
<organism evidence="4 5">
    <name type="scientific">Colletotrichum incanum</name>
    <name type="common">Soybean anthracnose fungus</name>
    <dbReference type="NCBI Taxonomy" id="1573173"/>
    <lineage>
        <taxon>Eukaryota</taxon>
        <taxon>Fungi</taxon>
        <taxon>Dikarya</taxon>
        <taxon>Ascomycota</taxon>
        <taxon>Pezizomycotina</taxon>
        <taxon>Sordariomycetes</taxon>
        <taxon>Hypocreomycetidae</taxon>
        <taxon>Glomerellales</taxon>
        <taxon>Glomerellaceae</taxon>
        <taxon>Colletotrichum</taxon>
        <taxon>Colletotrichum spaethianum species complex</taxon>
    </lineage>
</organism>
<dbReference type="Gene3D" id="3.40.50.720">
    <property type="entry name" value="NAD(P)-binding Rossmann-like Domain"/>
    <property type="match status" value="1"/>
</dbReference>
<evidence type="ECO:0000256" key="2">
    <source>
        <dbReference type="ARBA" id="ARBA00023445"/>
    </source>
</evidence>
<dbReference type="PANTHER" id="PTHR10366:SF564">
    <property type="entry name" value="STEROL-4-ALPHA-CARBOXYLATE 3-DEHYDROGENASE, DECARBOXYLATING"/>
    <property type="match status" value="1"/>
</dbReference>
<keyword evidence="5" id="KW-1185">Reference proteome</keyword>
<dbReference type="GO" id="GO:0016616">
    <property type="term" value="F:oxidoreductase activity, acting on the CH-OH group of donors, NAD or NADP as acceptor"/>
    <property type="evidence" value="ECO:0007669"/>
    <property type="project" value="TreeGrafter"/>
</dbReference>
<evidence type="ECO:0000313" key="5">
    <source>
        <dbReference type="Proteomes" id="UP000076584"/>
    </source>
</evidence>
<gene>
    <name evidence="4" type="ORF">CI238_06641</name>
</gene>
<dbReference type="InterPro" id="IPR001509">
    <property type="entry name" value="Epimerase_deHydtase"/>
</dbReference>
<dbReference type="STRING" id="1573173.A0A167B5H8"/>
<dbReference type="Pfam" id="PF01370">
    <property type="entry name" value="Epimerase"/>
    <property type="match status" value="1"/>
</dbReference>
<evidence type="ECO:0000313" key="4">
    <source>
        <dbReference type="EMBL" id="KZL80910.1"/>
    </source>
</evidence>
<proteinExistence type="inferred from homology"/>
<evidence type="ECO:0000259" key="3">
    <source>
        <dbReference type="Pfam" id="PF01370"/>
    </source>
</evidence>
<dbReference type="InterPro" id="IPR050425">
    <property type="entry name" value="NAD(P)_dehydrat-like"/>
</dbReference>
<dbReference type="InterPro" id="IPR036291">
    <property type="entry name" value="NAD(P)-bd_dom_sf"/>
</dbReference>
<dbReference type="PANTHER" id="PTHR10366">
    <property type="entry name" value="NAD DEPENDENT EPIMERASE/DEHYDRATASE"/>
    <property type="match status" value="1"/>
</dbReference>
<dbReference type="EMBL" id="LFIW01001785">
    <property type="protein sequence ID" value="KZL80910.1"/>
    <property type="molecule type" value="Genomic_DNA"/>
</dbReference>
<reference evidence="4 5" key="1">
    <citation type="submission" date="2015-06" db="EMBL/GenBank/DDBJ databases">
        <title>Survival trade-offs in plant roots during colonization by closely related pathogenic and mutualistic fungi.</title>
        <authorList>
            <person name="Hacquard S."/>
            <person name="Kracher B."/>
            <person name="Hiruma K."/>
            <person name="Weinman A."/>
            <person name="Muench P."/>
            <person name="Garrido Oter R."/>
            <person name="Ver Loren van Themaat E."/>
            <person name="Dallerey J.-F."/>
            <person name="Damm U."/>
            <person name="Henrissat B."/>
            <person name="Lespinet O."/>
            <person name="Thon M."/>
            <person name="Kemen E."/>
            <person name="McHardy A.C."/>
            <person name="Schulze-Lefert P."/>
            <person name="O'Connell R.J."/>
        </authorList>
    </citation>
    <scope>NUCLEOTIDE SEQUENCE [LARGE SCALE GENOMIC DNA]</scope>
    <source>
        <strain evidence="4 5">MAFF 238704</strain>
    </source>
</reference>
<keyword evidence="1" id="KW-0560">Oxidoreductase</keyword>
<comment type="caution">
    <text evidence="4">The sequence shown here is derived from an EMBL/GenBank/DDBJ whole genome shotgun (WGS) entry which is preliminary data.</text>
</comment>
<dbReference type="AlphaFoldDB" id="A0A167B5H8"/>